<dbReference type="InterPro" id="IPR050261">
    <property type="entry name" value="FrsA_esterase"/>
</dbReference>
<name>A0A6A8GDM0_9EURY</name>
<dbReference type="InterPro" id="IPR002925">
    <property type="entry name" value="Dienelactn_hydro"/>
</dbReference>
<dbReference type="AlphaFoldDB" id="A0A6A8GDM0"/>
<feature type="transmembrane region" description="Helical" evidence="2">
    <location>
        <begin position="406"/>
        <end position="429"/>
    </location>
</feature>
<keyword evidence="2" id="KW-1133">Transmembrane helix</keyword>
<dbReference type="PANTHER" id="PTHR22946">
    <property type="entry name" value="DIENELACTONE HYDROLASE DOMAIN-CONTAINING PROTEIN-RELATED"/>
    <property type="match status" value="1"/>
</dbReference>
<feature type="transmembrane region" description="Helical" evidence="2">
    <location>
        <begin position="380"/>
        <end position="400"/>
    </location>
</feature>
<evidence type="ECO:0000256" key="2">
    <source>
        <dbReference type="SAM" id="Phobius"/>
    </source>
</evidence>
<protein>
    <recommendedName>
        <fullName evidence="3">Dienelactone hydrolase domain-containing protein</fullName>
    </recommendedName>
</protein>
<dbReference type="PANTHER" id="PTHR22946:SF9">
    <property type="entry name" value="POLYKETIDE TRANSFERASE AF380"/>
    <property type="match status" value="1"/>
</dbReference>
<dbReference type="Gene3D" id="3.40.50.1820">
    <property type="entry name" value="alpha/beta hydrolase"/>
    <property type="match status" value="1"/>
</dbReference>
<comment type="caution">
    <text evidence="4">The sequence shown here is derived from an EMBL/GenBank/DDBJ whole genome shotgun (WGS) entry which is preliminary data.</text>
</comment>
<evidence type="ECO:0000256" key="1">
    <source>
        <dbReference type="ARBA" id="ARBA00022801"/>
    </source>
</evidence>
<dbReference type="InterPro" id="IPR029058">
    <property type="entry name" value="AB_hydrolase_fold"/>
</dbReference>
<feature type="domain" description="Dienelactone hydrolase" evidence="3">
    <location>
        <begin position="55"/>
        <end position="215"/>
    </location>
</feature>
<feature type="transmembrane region" description="Helical" evidence="2">
    <location>
        <begin position="349"/>
        <end position="368"/>
    </location>
</feature>
<keyword evidence="2" id="KW-0472">Membrane</keyword>
<dbReference type="Proteomes" id="UP000439022">
    <property type="component" value="Unassembled WGS sequence"/>
</dbReference>
<dbReference type="GO" id="GO:0016788">
    <property type="term" value="F:hydrolase activity, acting on ester bonds"/>
    <property type="evidence" value="ECO:0007669"/>
    <property type="project" value="UniProtKB-ARBA"/>
</dbReference>
<proteinExistence type="predicted"/>
<accession>A0A6A8GDM0</accession>
<feature type="transmembrane region" description="Helical" evidence="2">
    <location>
        <begin position="316"/>
        <end position="343"/>
    </location>
</feature>
<evidence type="ECO:0000259" key="3">
    <source>
        <dbReference type="Pfam" id="PF01738"/>
    </source>
</evidence>
<feature type="transmembrane region" description="Helical" evidence="2">
    <location>
        <begin position="441"/>
        <end position="459"/>
    </location>
</feature>
<dbReference type="EMBL" id="WKJO01000001">
    <property type="protein sequence ID" value="MRX21434.1"/>
    <property type="molecule type" value="Genomic_DNA"/>
</dbReference>
<evidence type="ECO:0000313" key="5">
    <source>
        <dbReference type="Proteomes" id="UP000439022"/>
    </source>
</evidence>
<gene>
    <name evidence="4" type="ORF">GJR96_05595</name>
</gene>
<reference evidence="4 5" key="1">
    <citation type="submission" date="2019-11" db="EMBL/GenBank/DDBJ databases">
        <title>Whole genome sequence of Haloferax sp. MBLA0076.</title>
        <authorList>
            <person name="Seo M.-J."/>
            <person name="Cho E.-S."/>
        </authorList>
    </citation>
    <scope>NUCLEOTIDE SEQUENCE [LARGE SCALE GENOMIC DNA]</scope>
    <source>
        <strain evidence="4 5">MBLA0076</strain>
    </source>
</reference>
<sequence>MVMFGSRWFPIVLAALVVVGVGGWVSPFVFVPDVGGEGFTTERVYVRADGRITEAALYVPSGERPRPGIVFGAGSGSEPAMYAGYGETLARQGFVVLIPGPTYELEDGSPVPWMIVRDESDLWDRVTENYLNWVAYLEAHPRVDDERIVAGGHSGGANGAYRAAYERGDVRGVVAIAGRFPPERPDPLQTNVLLATGSDDSLVPPSTLVEISEPLTGTRLEPGDRTGSFDDGTAARVFVADGATHLSESYDPSLVAATTDWSLRSVGETPPDQYETTGRPIRSVLQQFVFGLVGVLAATALVAREGAPSLDSDYRAYLPPTVAVVGFVAVVGTTLSESVYHLWPAPSQFVKYVFFAGILAVVGGVLLRGSERIPRLETRYGAVLFDAAFLVVSMAVFVLVSTRFVTFQLVTTVVLSGVFLLLLLPVVVLLSLLERDAAPRWVFSSLAVLWLYPAVVPPYL</sequence>
<organism evidence="4 5">
    <name type="scientific">Haloferax litoreum</name>
    <dbReference type="NCBI Taxonomy" id="2666140"/>
    <lineage>
        <taxon>Archaea</taxon>
        <taxon>Methanobacteriati</taxon>
        <taxon>Methanobacteriota</taxon>
        <taxon>Stenosarchaea group</taxon>
        <taxon>Halobacteria</taxon>
        <taxon>Halobacteriales</taxon>
        <taxon>Haloferacaceae</taxon>
        <taxon>Haloferax</taxon>
    </lineage>
</organism>
<keyword evidence="1" id="KW-0378">Hydrolase</keyword>
<dbReference type="SUPFAM" id="SSF53474">
    <property type="entry name" value="alpha/beta-Hydrolases"/>
    <property type="match status" value="1"/>
</dbReference>
<keyword evidence="2" id="KW-0812">Transmembrane</keyword>
<evidence type="ECO:0000313" key="4">
    <source>
        <dbReference type="EMBL" id="MRX21434.1"/>
    </source>
</evidence>
<feature type="transmembrane region" description="Helical" evidence="2">
    <location>
        <begin position="284"/>
        <end position="304"/>
    </location>
</feature>
<keyword evidence="5" id="KW-1185">Reference proteome</keyword>
<dbReference type="Pfam" id="PF01738">
    <property type="entry name" value="DLH"/>
    <property type="match status" value="1"/>
</dbReference>